<name>A0A2Z3H9W2_9BACT</name>
<dbReference type="AlphaFoldDB" id="A0A2Z3H9W2"/>
<organism evidence="1 2">
    <name type="scientific">Gemmata obscuriglobus</name>
    <dbReference type="NCBI Taxonomy" id="114"/>
    <lineage>
        <taxon>Bacteria</taxon>
        <taxon>Pseudomonadati</taxon>
        <taxon>Planctomycetota</taxon>
        <taxon>Planctomycetia</taxon>
        <taxon>Gemmatales</taxon>
        <taxon>Gemmataceae</taxon>
        <taxon>Gemmata</taxon>
    </lineage>
</organism>
<dbReference type="RefSeq" id="WP_010035170.1">
    <property type="nucleotide sequence ID" value="NZ_CP025958.1"/>
</dbReference>
<sequence>MSDDTRLNKLQAQTSFTAEELIELGELEDAKLKTLVDSGTQHWGNWVYNPAEPPSIDYKPQQYEIVLTRIDSTAKLGDWLLHLNEKNWITAEDLGNLVKGVEALASIGYHSIHGRGVA</sequence>
<dbReference type="EMBL" id="CP025958">
    <property type="protein sequence ID" value="AWM39795.1"/>
    <property type="molecule type" value="Genomic_DNA"/>
</dbReference>
<accession>A0A2Z3H9W2</accession>
<proteinExistence type="predicted"/>
<keyword evidence="2" id="KW-1185">Reference proteome</keyword>
<evidence type="ECO:0000313" key="1">
    <source>
        <dbReference type="EMBL" id="AWM39795.1"/>
    </source>
</evidence>
<reference evidence="1 2" key="1">
    <citation type="submission" date="2018-01" db="EMBL/GenBank/DDBJ databases">
        <title>G. obscuriglobus.</title>
        <authorList>
            <person name="Franke J."/>
            <person name="Blomberg W."/>
            <person name="Selmecki A."/>
        </authorList>
    </citation>
    <scope>NUCLEOTIDE SEQUENCE [LARGE SCALE GENOMIC DNA]</scope>
    <source>
        <strain evidence="1 2">DSM 5831</strain>
    </source>
</reference>
<dbReference type="Proteomes" id="UP000245802">
    <property type="component" value="Chromosome"/>
</dbReference>
<evidence type="ECO:0000313" key="2">
    <source>
        <dbReference type="Proteomes" id="UP000245802"/>
    </source>
</evidence>
<dbReference type="KEGG" id="gog:C1280_24175"/>
<gene>
    <name evidence="1" type="ORF">C1280_24175</name>
</gene>
<protein>
    <submittedName>
        <fullName evidence="1">Uncharacterized protein</fullName>
    </submittedName>
</protein>